<keyword evidence="4" id="KW-1185">Reference proteome</keyword>
<protein>
    <submittedName>
        <fullName evidence="3">Type II secretion system protein</fullName>
    </submittedName>
</protein>
<keyword evidence="2" id="KW-0472">Membrane</keyword>
<dbReference type="SUPFAM" id="SSF54523">
    <property type="entry name" value="Pili subunits"/>
    <property type="match status" value="1"/>
</dbReference>
<evidence type="ECO:0000313" key="3">
    <source>
        <dbReference type="EMBL" id="MBC3915992.1"/>
    </source>
</evidence>
<gene>
    <name evidence="3" type="ORF">H8L32_00715</name>
</gene>
<dbReference type="PROSITE" id="PS00409">
    <property type="entry name" value="PROKAR_NTER_METHYL"/>
    <property type="match status" value="1"/>
</dbReference>
<dbReference type="PRINTS" id="PR00813">
    <property type="entry name" value="BCTERIALGSPG"/>
</dbReference>
<dbReference type="EMBL" id="JACOGF010000001">
    <property type="protein sequence ID" value="MBC3915992.1"/>
    <property type="molecule type" value="Genomic_DNA"/>
</dbReference>
<dbReference type="InterPro" id="IPR000983">
    <property type="entry name" value="Bac_GSPG_pilin"/>
</dbReference>
<dbReference type="PANTHER" id="PTHR30093">
    <property type="entry name" value="GENERAL SECRETION PATHWAY PROTEIN G"/>
    <property type="match status" value="1"/>
</dbReference>
<organism evidence="3 4">
    <name type="scientific">Undibacterium hunanense</name>
    <dbReference type="NCBI Taxonomy" id="2762292"/>
    <lineage>
        <taxon>Bacteria</taxon>
        <taxon>Pseudomonadati</taxon>
        <taxon>Pseudomonadota</taxon>
        <taxon>Betaproteobacteria</taxon>
        <taxon>Burkholderiales</taxon>
        <taxon>Oxalobacteraceae</taxon>
        <taxon>Undibacterium</taxon>
    </lineage>
</organism>
<keyword evidence="2" id="KW-1133">Transmembrane helix</keyword>
<dbReference type="Gene3D" id="3.30.700.10">
    <property type="entry name" value="Glycoprotein, Type 4 Pilin"/>
    <property type="match status" value="1"/>
</dbReference>
<dbReference type="PANTHER" id="PTHR30093:SF47">
    <property type="entry name" value="TYPE IV PILUS NON-CORE MINOR PILIN PILE"/>
    <property type="match status" value="1"/>
</dbReference>
<accession>A0ABR6ZJB3</accession>
<name>A0ABR6ZJB3_9BURK</name>
<dbReference type="InterPro" id="IPR012902">
    <property type="entry name" value="N_methyl_site"/>
</dbReference>
<dbReference type="Proteomes" id="UP000650424">
    <property type="component" value="Unassembled WGS sequence"/>
</dbReference>
<dbReference type="Pfam" id="PF07963">
    <property type="entry name" value="N_methyl"/>
    <property type="match status" value="1"/>
</dbReference>
<evidence type="ECO:0000256" key="1">
    <source>
        <dbReference type="ARBA" id="ARBA00022481"/>
    </source>
</evidence>
<dbReference type="NCBIfam" id="TIGR02532">
    <property type="entry name" value="IV_pilin_GFxxxE"/>
    <property type="match status" value="1"/>
</dbReference>
<keyword evidence="1" id="KW-0488">Methylation</keyword>
<feature type="transmembrane region" description="Helical" evidence="2">
    <location>
        <begin position="6"/>
        <end position="29"/>
    </location>
</feature>
<evidence type="ECO:0000313" key="4">
    <source>
        <dbReference type="Proteomes" id="UP000650424"/>
    </source>
</evidence>
<keyword evidence="2" id="KW-0812">Transmembrane</keyword>
<dbReference type="RefSeq" id="WP_186945252.1">
    <property type="nucleotide sequence ID" value="NZ_JACOGF010000001.1"/>
</dbReference>
<comment type="caution">
    <text evidence="3">The sequence shown here is derived from an EMBL/GenBank/DDBJ whole genome shotgun (WGS) entry which is preliminary data.</text>
</comment>
<proteinExistence type="predicted"/>
<dbReference type="InterPro" id="IPR045584">
    <property type="entry name" value="Pilin-like"/>
</dbReference>
<sequence>MKLKNASGFTLIELLVTLAIIGVLASIAVPMAQLSAQRGKEQELRLSLREIRNAIDQYKRLSDEGRIARNFNASGYPPSLDVLVDGVIDQRDPNRKKIYLLRRLPRDPMQLNQALDAASSWGKRCYASEASDPQEGEDVYDIYSDNKQTGLNGISYRQW</sequence>
<reference evidence="3 4" key="1">
    <citation type="submission" date="2020-08" db="EMBL/GenBank/DDBJ databases">
        <title>Novel species isolated from subtropical streams in China.</title>
        <authorList>
            <person name="Lu H."/>
        </authorList>
    </citation>
    <scope>NUCLEOTIDE SEQUENCE [LARGE SCALE GENOMIC DNA]</scope>
    <source>
        <strain evidence="3 4">CY18W</strain>
    </source>
</reference>
<evidence type="ECO:0000256" key="2">
    <source>
        <dbReference type="SAM" id="Phobius"/>
    </source>
</evidence>